<evidence type="ECO:0000313" key="8">
    <source>
        <dbReference type="EMBL" id="KRL21957.1"/>
    </source>
</evidence>
<feature type="transmembrane region" description="Helical" evidence="7">
    <location>
        <begin position="37"/>
        <end position="58"/>
    </location>
</feature>
<dbReference type="PATRIC" id="fig|1423748.3.peg.1130"/>
<keyword evidence="5 7" id="KW-1133">Transmembrane helix</keyword>
<comment type="similarity">
    <text evidence="2">Belongs to the UPF0410 family.</text>
</comment>
<name>A0A0R1NW35_9LACO</name>
<organism evidence="8 9">
    <name type="scientific">Lactobacillus gallinarum DSM 10532 = JCM 2011</name>
    <dbReference type="NCBI Taxonomy" id="1423748"/>
    <lineage>
        <taxon>Bacteria</taxon>
        <taxon>Bacillati</taxon>
        <taxon>Bacillota</taxon>
        <taxon>Bacilli</taxon>
        <taxon>Lactobacillales</taxon>
        <taxon>Lactobacillaceae</taxon>
        <taxon>Lactobacillus</taxon>
    </lineage>
</organism>
<dbReference type="Pfam" id="PF04226">
    <property type="entry name" value="Transgly_assoc"/>
    <property type="match status" value="1"/>
</dbReference>
<evidence type="ECO:0000256" key="7">
    <source>
        <dbReference type="SAM" id="Phobius"/>
    </source>
</evidence>
<evidence type="ECO:0000256" key="5">
    <source>
        <dbReference type="ARBA" id="ARBA00022989"/>
    </source>
</evidence>
<evidence type="ECO:0000256" key="2">
    <source>
        <dbReference type="ARBA" id="ARBA00011006"/>
    </source>
</evidence>
<keyword evidence="6 7" id="KW-0472">Membrane</keyword>
<dbReference type="AlphaFoldDB" id="A0A0R1NW35"/>
<dbReference type="Proteomes" id="UP000051311">
    <property type="component" value="Unassembled WGS sequence"/>
</dbReference>
<evidence type="ECO:0000256" key="4">
    <source>
        <dbReference type="ARBA" id="ARBA00022692"/>
    </source>
</evidence>
<comment type="subcellular location">
    <subcellularLocation>
        <location evidence="1">Cell membrane</location>
        <topology evidence="1">Multi-pass membrane protein</topology>
    </subcellularLocation>
</comment>
<evidence type="ECO:0000313" key="9">
    <source>
        <dbReference type="Proteomes" id="UP000051311"/>
    </source>
</evidence>
<proteinExistence type="inferred from homology"/>
<protein>
    <submittedName>
        <fullName evidence="8">Transglycosylase associated protein</fullName>
    </submittedName>
</protein>
<dbReference type="InterPro" id="IPR007341">
    <property type="entry name" value="Transgly_assoc"/>
</dbReference>
<dbReference type="PANTHER" id="PTHR33884">
    <property type="entry name" value="UPF0410 PROTEIN YMGE"/>
    <property type="match status" value="1"/>
</dbReference>
<dbReference type="eggNOG" id="COG2261">
    <property type="taxonomic scope" value="Bacteria"/>
</dbReference>
<dbReference type="GO" id="GO:0005886">
    <property type="term" value="C:plasma membrane"/>
    <property type="evidence" value="ECO:0007669"/>
    <property type="project" value="UniProtKB-SubCell"/>
</dbReference>
<evidence type="ECO:0000256" key="6">
    <source>
        <dbReference type="ARBA" id="ARBA00023136"/>
    </source>
</evidence>
<keyword evidence="3" id="KW-1003">Cell membrane</keyword>
<feature type="transmembrane region" description="Helical" evidence="7">
    <location>
        <begin position="12"/>
        <end position="30"/>
    </location>
</feature>
<keyword evidence="4 7" id="KW-0812">Transmembrane</keyword>
<reference evidence="8 9" key="1">
    <citation type="journal article" date="2015" name="Genome Announc.">
        <title>Expanding the biotechnology potential of lactobacilli through comparative genomics of 213 strains and associated genera.</title>
        <authorList>
            <person name="Sun Z."/>
            <person name="Harris H.M."/>
            <person name="McCann A."/>
            <person name="Guo C."/>
            <person name="Argimon S."/>
            <person name="Zhang W."/>
            <person name="Yang X."/>
            <person name="Jeffery I.B."/>
            <person name="Cooney J.C."/>
            <person name="Kagawa T.F."/>
            <person name="Liu W."/>
            <person name="Song Y."/>
            <person name="Salvetti E."/>
            <person name="Wrobel A."/>
            <person name="Rasinkangas P."/>
            <person name="Parkhill J."/>
            <person name="Rea M.C."/>
            <person name="O'Sullivan O."/>
            <person name="Ritari J."/>
            <person name="Douillard F.P."/>
            <person name="Paul Ross R."/>
            <person name="Yang R."/>
            <person name="Briner A.E."/>
            <person name="Felis G.E."/>
            <person name="de Vos W.M."/>
            <person name="Barrangou R."/>
            <person name="Klaenhammer T.R."/>
            <person name="Caufield P.W."/>
            <person name="Cui Y."/>
            <person name="Zhang H."/>
            <person name="O'Toole P.W."/>
        </authorList>
    </citation>
    <scope>NUCLEOTIDE SEQUENCE [LARGE SCALE GENOMIC DNA]</scope>
    <source>
        <strain evidence="8 9">DSM 10532</strain>
    </source>
</reference>
<evidence type="ECO:0000256" key="3">
    <source>
        <dbReference type="ARBA" id="ARBA00022475"/>
    </source>
</evidence>
<sequence length="91" mass="9399">MKAKVIKMLHWIWVLIVGGVIGLIAGALTGHGRSMNWIANILAGLIGSSLGQALLGAWGPQVAGMAIVPSILGAVILVIIVAFVVSKFRTA</sequence>
<evidence type="ECO:0000256" key="1">
    <source>
        <dbReference type="ARBA" id="ARBA00004651"/>
    </source>
</evidence>
<comment type="caution">
    <text evidence="8">The sequence shown here is derived from an EMBL/GenBank/DDBJ whole genome shotgun (WGS) entry which is preliminary data.</text>
</comment>
<gene>
    <name evidence="8" type="ORF">FC37_GL001074</name>
</gene>
<feature type="transmembrane region" description="Helical" evidence="7">
    <location>
        <begin position="64"/>
        <end position="85"/>
    </location>
</feature>
<dbReference type="PANTHER" id="PTHR33884:SF3">
    <property type="entry name" value="UPF0410 PROTEIN YMGE"/>
    <property type="match status" value="1"/>
</dbReference>
<dbReference type="EMBL" id="AZEL01000041">
    <property type="protein sequence ID" value="KRL21957.1"/>
    <property type="molecule type" value="Genomic_DNA"/>
</dbReference>
<accession>A0A0R1NW35</accession>